<reference evidence="1 2" key="1">
    <citation type="submission" date="2018-12" db="EMBL/GenBank/DDBJ databases">
        <title>Genomic taxonomy of the Vibrionaceae family.</title>
        <authorList>
            <person name="Gomez-Gil B."/>
            <person name="Enciso-Ibarra K."/>
        </authorList>
    </citation>
    <scope>NUCLEOTIDE SEQUENCE [LARGE SCALE GENOMIC DNA]</scope>
    <source>
        <strain evidence="1 2">CAIM 594</strain>
    </source>
</reference>
<dbReference type="EMBL" id="RSFA01000093">
    <property type="protein sequence ID" value="RSD29977.1"/>
    <property type="molecule type" value="Genomic_DNA"/>
</dbReference>
<sequence length="332" mass="38603">MIDHIEQQTHEFSFFQAVSLLEKYYQAETNSSYQGIGHNKYISEEYIRFSVSPSLAFPKSDIDYISHYEIEGNPYTRIEVNFLGLHGTSSPLPSSYTEKIAGREDEDNPVKQFFDFFHNRHLSLVYRVWKKYRYHIQYQNEAKDPFSGRMLHLLGLSSVMQEAEVSELDRAKLLSYVSQLSTRTRSPKLLSGIVAHYFSLKRVFVDEWIYRRVKIHPSQRNKLNHDNCMLGQDFHLGKSLSDLVGKFHLRIEDIDFSTYQTFLTGRSNYKTLIGLMQFILRDPLAWDMIMKVKLETIPKNALGKGEGNLLGQTLWLGTPELKDVSIKQIGQL</sequence>
<dbReference type="NCBIfam" id="TIGR03347">
    <property type="entry name" value="VI_chp_1"/>
    <property type="match status" value="1"/>
</dbReference>
<dbReference type="InterPro" id="IPR010732">
    <property type="entry name" value="T6SS_TssG-like"/>
</dbReference>
<name>A0A427TZQ1_9VIBR</name>
<comment type="caution">
    <text evidence="1">The sequence shown here is derived from an EMBL/GenBank/DDBJ whole genome shotgun (WGS) entry which is preliminary data.</text>
</comment>
<dbReference type="Proteomes" id="UP000269041">
    <property type="component" value="Unassembled WGS sequence"/>
</dbReference>
<dbReference type="AlphaFoldDB" id="A0A427TZQ1"/>
<protein>
    <submittedName>
        <fullName evidence="1">Type VI secretion system baseplate subunit TssG</fullName>
    </submittedName>
</protein>
<dbReference type="PANTHER" id="PTHR35564:SF3">
    <property type="entry name" value="TYPE VI SECRETION SYSTEM BASEPLATE SUBUNIT TSSG"/>
    <property type="match status" value="1"/>
</dbReference>
<dbReference type="RefSeq" id="WP_125322802.1">
    <property type="nucleotide sequence ID" value="NZ_AP024890.1"/>
</dbReference>
<evidence type="ECO:0000313" key="2">
    <source>
        <dbReference type="Proteomes" id="UP000269041"/>
    </source>
</evidence>
<dbReference type="OrthoDB" id="1523296at2"/>
<gene>
    <name evidence="1" type="primary">tssG</name>
    <name evidence="1" type="ORF">EJA03_16350</name>
</gene>
<dbReference type="PANTHER" id="PTHR35564">
    <property type="match status" value="1"/>
</dbReference>
<accession>A0A427TZQ1</accession>
<dbReference type="Pfam" id="PF06996">
    <property type="entry name" value="T6SS_TssG"/>
    <property type="match status" value="1"/>
</dbReference>
<evidence type="ECO:0000313" key="1">
    <source>
        <dbReference type="EMBL" id="RSD29977.1"/>
    </source>
</evidence>
<proteinExistence type="predicted"/>
<keyword evidence="2" id="KW-1185">Reference proteome</keyword>
<organism evidence="1 2">
    <name type="scientific">Vibrio pectenicida</name>
    <dbReference type="NCBI Taxonomy" id="62763"/>
    <lineage>
        <taxon>Bacteria</taxon>
        <taxon>Pseudomonadati</taxon>
        <taxon>Pseudomonadota</taxon>
        <taxon>Gammaproteobacteria</taxon>
        <taxon>Vibrionales</taxon>
        <taxon>Vibrionaceae</taxon>
        <taxon>Vibrio</taxon>
    </lineage>
</organism>